<organism evidence="3 4">
    <name type="scientific">Phaeodactylum tricornutum (strain CCAP 1055/1)</name>
    <dbReference type="NCBI Taxonomy" id="556484"/>
    <lineage>
        <taxon>Eukaryota</taxon>
        <taxon>Sar</taxon>
        <taxon>Stramenopiles</taxon>
        <taxon>Ochrophyta</taxon>
        <taxon>Bacillariophyta</taxon>
        <taxon>Bacillariophyceae</taxon>
        <taxon>Bacillariophycidae</taxon>
        <taxon>Naviculales</taxon>
        <taxon>Phaeodactylaceae</taxon>
        <taxon>Phaeodactylum</taxon>
    </lineage>
</organism>
<name>B7G4V1_PHATC</name>
<feature type="chain" id="PRO_5002855414" evidence="2">
    <location>
        <begin position="20"/>
        <end position="414"/>
    </location>
</feature>
<dbReference type="GeneID" id="7202933"/>
<reference evidence="3 4" key="1">
    <citation type="journal article" date="2008" name="Nature">
        <title>The Phaeodactylum genome reveals the evolutionary history of diatom genomes.</title>
        <authorList>
            <person name="Bowler C."/>
            <person name="Allen A.E."/>
            <person name="Badger J.H."/>
            <person name="Grimwood J."/>
            <person name="Jabbari K."/>
            <person name="Kuo A."/>
            <person name="Maheswari U."/>
            <person name="Martens C."/>
            <person name="Maumus F."/>
            <person name="Otillar R.P."/>
            <person name="Rayko E."/>
            <person name="Salamov A."/>
            <person name="Vandepoele K."/>
            <person name="Beszteri B."/>
            <person name="Gruber A."/>
            <person name="Heijde M."/>
            <person name="Katinka M."/>
            <person name="Mock T."/>
            <person name="Valentin K."/>
            <person name="Verret F."/>
            <person name="Berges J.A."/>
            <person name="Brownlee C."/>
            <person name="Cadoret J.P."/>
            <person name="Chiovitti A."/>
            <person name="Choi C.J."/>
            <person name="Coesel S."/>
            <person name="De Martino A."/>
            <person name="Detter J.C."/>
            <person name="Durkin C."/>
            <person name="Falciatore A."/>
            <person name="Fournet J."/>
            <person name="Haruta M."/>
            <person name="Huysman M.J."/>
            <person name="Jenkins B.D."/>
            <person name="Jiroutova K."/>
            <person name="Jorgensen R.E."/>
            <person name="Joubert Y."/>
            <person name="Kaplan A."/>
            <person name="Kroger N."/>
            <person name="Kroth P.G."/>
            <person name="La Roche J."/>
            <person name="Lindquist E."/>
            <person name="Lommer M."/>
            <person name="Martin-Jezequel V."/>
            <person name="Lopez P.J."/>
            <person name="Lucas S."/>
            <person name="Mangogna M."/>
            <person name="McGinnis K."/>
            <person name="Medlin L.K."/>
            <person name="Montsant A."/>
            <person name="Oudot-Le Secq M.P."/>
            <person name="Napoli C."/>
            <person name="Obornik M."/>
            <person name="Parker M.S."/>
            <person name="Petit J.L."/>
            <person name="Porcel B.M."/>
            <person name="Poulsen N."/>
            <person name="Robison M."/>
            <person name="Rychlewski L."/>
            <person name="Rynearson T.A."/>
            <person name="Schmutz J."/>
            <person name="Shapiro H."/>
            <person name="Siaut M."/>
            <person name="Stanley M."/>
            <person name="Sussman M.R."/>
            <person name="Taylor A.R."/>
            <person name="Vardi A."/>
            <person name="von Dassow P."/>
            <person name="Vyverman W."/>
            <person name="Willis A."/>
            <person name="Wyrwicz L.S."/>
            <person name="Rokhsar D.S."/>
            <person name="Weissenbach J."/>
            <person name="Armbrust E.V."/>
            <person name="Green B.R."/>
            <person name="Van de Peer Y."/>
            <person name="Grigoriev I.V."/>
        </authorList>
    </citation>
    <scope>NUCLEOTIDE SEQUENCE [LARGE SCALE GENOMIC DNA]</scope>
    <source>
        <strain evidence="3 4">CCAP 1055/1</strain>
    </source>
</reference>
<dbReference type="PaxDb" id="2850-Phatr47774"/>
<dbReference type="Proteomes" id="UP000000759">
    <property type="component" value="Chromosome 14"/>
</dbReference>
<feature type="region of interest" description="Disordered" evidence="1">
    <location>
        <begin position="42"/>
        <end position="69"/>
    </location>
</feature>
<keyword evidence="4" id="KW-1185">Reference proteome</keyword>
<evidence type="ECO:0000313" key="4">
    <source>
        <dbReference type="Proteomes" id="UP000000759"/>
    </source>
</evidence>
<proteinExistence type="predicted"/>
<evidence type="ECO:0000256" key="2">
    <source>
        <dbReference type="SAM" id="SignalP"/>
    </source>
</evidence>
<dbReference type="RefSeq" id="XP_002182138.1">
    <property type="nucleotide sequence ID" value="XM_002182102.1"/>
</dbReference>
<dbReference type="KEGG" id="pti:PHATRDRAFT_47774"/>
<protein>
    <submittedName>
        <fullName evidence="3">Uncharacterized protein</fullName>
    </submittedName>
</protein>
<evidence type="ECO:0000313" key="3">
    <source>
        <dbReference type="EMBL" id="EEC46678.1"/>
    </source>
</evidence>
<feature type="compositionally biased region" description="Basic residues" evidence="1">
    <location>
        <begin position="49"/>
        <end position="58"/>
    </location>
</feature>
<evidence type="ECO:0000256" key="1">
    <source>
        <dbReference type="SAM" id="MobiDB-lite"/>
    </source>
</evidence>
<dbReference type="HOGENOM" id="CLU_664752_0_0_1"/>
<reference evidence="4" key="2">
    <citation type="submission" date="2008-08" db="EMBL/GenBank/DDBJ databases">
        <authorList>
            <consortium name="Diatom Consortium"/>
            <person name="Grigoriev I."/>
            <person name="Grimwood J."/>
            <person name="Kuo A."/>
            <person name="Otillar R.P."/>
            <person name="Salamov A."/>
            <person name="Detter J.C."/>
            <person name="Lindquist E."/>
            <person name="Shapiro H."/>
            <person name="Lucas S."/>
            <person name="Glavina del Rio T."/>
            <person name="Pitluck S."/>
            <person name="Rokhsar D."/>
            <person name="Bowler C."/>
        </authorList>
    </citation>
    <scope>GENOME REANNOTATION</scope>
    <source>
        <strain evidence="4">CCAP 1055/1</strain>
    </source>
</reference>
<feature type="signal peptide" evidence="2">
    <location>
        <begin position="1"/>
        <end position="19"/>
    </location>
</feature>
<accession>B7G4V1</accession>
<sequence>MKLFFSVATTALLAGGARAVNLRAATAREAAVEGTQSSFASQAASQLAKKNKRKKGKKYSPSSDSDDPIMHGHLQIGHVLDVSSTDAKADMDLIESAFVNAYNNANPNGKYEVTSMTLEREVVIPEDLEATLAIIKGENVGQLRPGVFIDWYYFFGFHCRLCRDDDDYAALSATELPVLEASAHRVFEDQFCLTLHQSGLEEYSALADCSILFDYDGDGNDIDSGDQLELQKKNKRKNKKKGKKKHANNDEVMDGRLLIGHVLDLSDVDSQAEIELIQTAFVDSYNGANPEGKYELTSMILDRERIIPEDLEGAIATIKGENVGQLRPGVYIDWYYFFGFHCRLCRDDDDYAALSATELPTLSVSAHRIFEEKFCISLKDSGLTEYSEISECSIIFGGDSTYENIIEEKKQMLI</sequence>
<gene>
    <name evidence="3" type="ORF">PHATRDRAFT_47774</name>
</gene>
<dbReference type="InParanoid" id="B7G4V1"/>
<dbReference type="EMBL" id="CM000616">
    <property type="protein sequence ID" value="EEC46678.1"/>
    <property type="molecule type" value="Genomic_DNA"/>
</dbReference>
<keyword evidence="2" id="KW-0732">Signal</keyword>
<dbReference type="AlphaFoldDB" id="B7G4V1"/>